<dbReference type="Proteomes" id="UP000799750">
    <property type="component" value="Unassembled WGS sequence"/>
</dbReference>
<reference evidence="14" key="1">
    <citation type="journal article" date="2020" name="Stud. Mycol.">
        <title>101 Dothideomycetes genomes: a test case for predicting lifestyles and emergence of pathogens.</title>
        <authorList>
            <person name="Haridas S."/>
            <person name="Albert R."/>
            <person name="Binder M."/>
            <person name="Bloem J."/>
            <person name="Labutti K."/>
            <person name="Salamov A."/>
            <person name="Andreopoulos B."/>
            <person name="Baker S."/>
            <person name="Barry K."/>
            <person name="Bills G."/>
            <person name="Bluhm B."/>
            <person name="Cannon C."/>
            <person name="Castanera R."/>
            <person name="Culley D."/>
            <person name="Daum C."/>
            <person name="Ezra D."/>
            <person name="Gonzalez J."/>
            <person name="Henrissat B."/>
            <person name="Kuo A."/>
            <person name="Liang C."/>
            <person name="Lipzen A."/>
            <person name="Lutzoni F."/>
            <person name="Magnuson J."/>
            <person name="Mondo S."/>
            <person name="Nolan M."/>
            <person name="Ohm R."/>
            <person name="Pangilinan J."/>
            <person name="Park H.-J."/>
            <person name="Ramirez L."/>
            <person name="Alfaro M."/>
            <person name="Sun H."/>
            <person name="Tritt A."/>
            <person name="Yoshinaga Y."/>
            <person name="Zwiers L.-H."/>
            <person name="Turgeon B."/>
            <person name="Goodwin S."/>
            <person name="Spatafora J."/>
            <person name="Crous P."/>
            <person name="Grigoriev I."/>
        </authorList>
    </citation>
    <scope>NUCLEOTIDE SEQUENCE</scope>
    <source>
        <strain evidence="14">CBS 269.34</strain>
    </source>
</reference>
<dbReference type="EMBL" id="MU004187">
    <property type="protein sequence ID" value="KAF2496737.1"/>
    <property type="molecule type" value="Genomic_DNA"/>
</dbReference>
<keyword evidence="15" id="KW-1185">Reference proteome</keyword>
<evidence type="ECO:0000256" key="13">
    <source>
        <dbReference type="SAM" id="MobiDB-lite"/>
    </source>
</evidence>
<feature type="region of interest" description="Disordered" evidence="13">
    <location>
        <begin position="1771"/>
        <end position="1792"/>
    </location>
</feature>
<comment type="subcellular location">
    <subcellularLocation>
        <location evidence="1">Endoplasmic reticulum membrane</location>
        <topology evidence="1">Peripheral membrane protein</topology>
    </subcellularLocation>
    <subcellularLocation>
        <location evidence="2">Preautophagosomal structure membrane</location>
        <topology evidence="2">Peripheral membrane protein</topology>
    </subcellularLocation>
</comment>
<comment type="similarity">
    <text evidence="3">Belongs to the ATG2 family.</text>
</comment>
<feature type="region of interest" description="Disordered" evidence="13">
    <location>
        <begin position="284"/>
        <end position="305"/>
    </location>
</feature>
<evidence type="ECO:0000256" key="5">
    <source>
        <dbReference type="ARBA" id="ARBA00022448"/>
    </source>
</evidence>
<comment type="catalytic activity">
    <reaction evidence="12">
        <text>a 1,2-diacyl-sn-glycero-3-phosphocholine(in) = a 1,2-diacyl-sn-glycero-3-phosphocholine(out)</text>
        <dbReference type="Rhea" id="RHEA:38571"/>
        <dbReference type="ChEBI" id="CHEBI:57643"/>
    </reaction>
</comment>
<dbReference type="GO" id="GO:0006869">
    <property type="term" value="P:lipid transport"/>
    <property type="evidence" value="ECO:0007669"/>
    <property type="project" value="UniProtKB-KW"/>
</dbReference>
<evidence type="ECO:0000256" key="8">
    <source>
        <dbReference type="ARBA" id="ARBA00023055"/>
    </source>
</evidence>
<sequence length="2207" mass="240693">MAFFTNISSSIGKKILLYALRHADILDKDPSDFVNVAVGKRTTLEVRDVGLRVKKLITLLNLNLPPELHLSKARVSHLRVTLAWEAGSPRILIEIEGVQVQARLAPDVPETSGIAKAGTTPGPRSAPGKSAQGPPQDGFQRRKSLADSTGTFSSDDEDEYIPTAEEMAKSFLREEPAEEIKELEEALNTQSEYLQESATSSEDGDDESEVGMGTGIALPVMLKNYIVGALDRLEITAKNIDIQIDGDLPPELGSEPNDDELSSVAVNLHVEQVSIDGLASGNAEVKATPVQSTSQPPILETRDGKRRMRIENICARLISDPESFASLSKVSRSSSPVDTRSDISIGQRSNSSSSVSAQSSRLAEDDRLPSASGSQILTQSIHSTKSSQEARPMEASIFSTDEDRFADAAIDDDYEGRRSYIAGLEQSEILAQSQQSVQNSRYDFGGESSLFNDDGLIDFVADNGFLNSQYGDADAGPSQSPQRRLSWAFDGNASSHDMKASVPEREALHHLSATAPSPRALSSQDSQLELRPGSSSEPNPSSKVFSSTDNLDTAKHAVLDVPQEVPRRDSSSSSGSSAATEDLAASKVFSHEEAQSMYLSAMSAAPTQASRYLNIPGGWDSSSTSSEGTVPEEPKSNPPEMSASTTFPATTDGDDGCETPRPGSRASVISAAIAPAPILGATDSVGNMPRNPATGITNSSFSGPIKVAKPLLSIDKVNVWFPLDLSGAESPRMSESVIIEDPLDRMQATTEFGDESIFRDMPGSFSFYAESTASRRRKSSSETTEGRRPPISSRPSKNDRTAPAPIPALPRKRDTGVEVEVGTICAQVDISAGRMMFQIAQRVLAILGPQSAESKPKQTSQDQPRSNPESLIKVSIEQVSFAWLERLITESVTGASHSQPAFKLDSNTNDAILWLDLKALQITGRTKGKESVTKLNVGKFLLGSLNQPIISFDVGSRSRRSAHAGDRLDHDVQVELRESSDRRLHMATRPIKVLFDLQKLDDALGSFGGFSGVLELGNSMTSVQTMPRSPSPPQTRRPRGVHFGDAPPPAVIPDSTSTLKVSIKLGDVFFQLKGKTCAVHVQTSSIKMVVRGSNVRVAISDIQLTGPFLEVIRDEPPFIAEIKDLNITFLFSPEEVDLTRLLSIITPSKDKYENDSDILIDTLLRQRRKGSVIRVNVAGLGVRMSDLGCLETFQDLGIELARLSTVTKYLPEDDRPGILTLCAIKQLEGSVMVNERIGFVDLKCYSTQFAHVGLPPLFAVEIGKIALTRGKETLIDEVAPLRPLDELPMIMARIIGDEMEPTLRVKIFNLCLEYRVSTIMAALGLSEDGTIEDVVAGIASSVATITGNASPKTLSRQSSASTESSGSVKLLHIEVLVRDCALGLNPRKISSKGLFVLTDTRLSGQLPKNEKLSASLELRKASILIIDDIDRLEHRTEPPQPVPHSHLRSRQITDLEQSGFVLLSTISAAKALVNVSGLGDGQQLIDVEFKHDLIVMETCADSTQTLIEILNGLSPPMPPSTAERYRTVVPFQTMMDSFTGDAFANISAEDAGEGFSMDDADHVDDEVPTNLEYVGSFYNPDSIPSGEDVGDSMLEADDLHSLATPPPVRQRGSGVLLESFQEQYEVAQGEQDFDFDDNYFGSNSEYKGTARKWDSTKNQYKLSNEFKASGSPLKVRVRDGQFIWNLFDGYDWPKTRDTVTHAVEDIEQRAEERRQRRAARLEEDTPNITVEEDYLFNSVWISIPVNEEKGALYKKINHDVDDLVSETGSYATTTASQATARQRTGPRTKRRKLKLERSRHKKITFELRGIDVDLVVYPPNSDETQSSVNVRVRDFEIFDHVPSSTWRKFATCSIEPSKREMDRPMINLELLTVKPVQDLAASEIVLRVTVLPLRLHVDQDALDFITRFFEFKDESATPSGAKSDIAFLQRVEVDTVHIKLDYKPKKVDYAGLRSGHTTEFMNFVILDEANIVLRHAILYGIPGFDKLHDSLSAIWTPDVIKNQIPNIIAGLSGVRSLVNVGSGVKDLFVIPVQEYKKDGRIVRSLQKGAFAFGKNTTIGMARLGAKLAVGAQTALEGIEGLVSPQDADAGSSADNGWEDLDPDEERRAVSHYANQPLGVMAGFRGAARHFERDLITARDAIIAIPTEVMESGSASGAARVVLRRAPTVIIRPALGTTKAVGNALFGLSNAADPDSRRKLEDKYKSSY</sequence>
<feature type="compositionally biased region" description="Polar residues" evidence="13">
    <location>
        <begin position="520"/>
        <end position="551"/>
    </location>
</feature>
<dbReference type="GO" id="GO:0034727">
    <property type="term" value="P:piecemeal microautophagy of the nucleus"/>
    <property type="evidence" value="ECO:0007669"/>
    <property type="project" value="TreeGrafter"/>
</dbReference>
<keyword evidence="8" id="KW-0445">Lipid transport</keyword>
<evidence type="ECO:0000256" key="3">
    <source>
        <dbReference type="ARBA" id="ARBA00009714"/>
    </source>
</evidence>
<evidence type="ECO:0000313" key="14">
    <source>
        <dbReference type="EMBL" id="KAF2496737.1"/>
    </source>
</evidence>
<comment type="catalytic activity">
    <reaction evidence="10">
        <text>a 1,2-diacyl-sn-glycero-3-phospho-L-serine(in) = a 1,2-diacyl-sn-glycero-3-phospho-L-serine(out)</text>
        <dbReference type="Rhea" id="RHEA:38663"/>
        <dbReference type="ChEBI" id="CHEBI:57262"/>
    </reaction>
</comment>
<dbReference type="GO" id="GO:0034045">
    <property type="term" value="C:phagophore assembly site membrane"/>
    <property type="evidence" value="ECO:0007669"/>
    <property type="project" value="UniProtKB-SubCell"/>
</dbReference>
<dbReference type="PANTHER" id="PTHR13190:SF1">
    <property type="entry name" value="AUTOPHAGY-RELATED 2, ISOFORM A"/>
    <property type="match status" value="1"/>
</dbReference>
<evidence type="ECO:0000313" key="15">
    <source>
        <dbReference type="Proteomes" id="UP000799750"/>
    </source>
</evidence>
<accession>A0A6A6R008</accession>
<feature type="region of interest" description="Disordered" evidence="13">
    <location>
        <begin position="109"/>
        <end position="161"/>
    </location>
</feature>
<evidence type="ECO:0000256" key="2">
    <source>
        <dbReference type="ARBA" id="ARBA00004623"/>
    </source>
</evidence>
<keyword evidence="7" id="KW-0072">Autophagy</keyword>
<dbReference type="GO" id="GO:0061908">
    <property type="term" value="C:phagophore"/>
    <property type="evidence" value="ECO:0007669"/>
    <property type="project" value="TreeGrafter"/>
</dbReference>
<name>A0A6A6R008_9PEZI</name>
<keyword evidence="6" id="KW-0256">Endoplasmic reticulum</keyword>
<gene>
    <name evidence="14" type="ORF">BU16DRAFT_340567</name>
</gene>
<keyword evidence="5" id="KW-0813">Transport</keyword>
<evidence type="ECO:0000256" key="11">
    <source>
        <dbReference type="ARBA" id="ARBA00024615"/>
    </source>
</evidence>
<evidence type="ECO:0000256" key="9">
    <source>
        <dbReference type="ARBA" id="ARBA00023136"/>
    </source>
</evidence>
<dbReference type="InterPro" id="IPR026849">
    <property type="entry name" value="ATG2"/>
</dbReference>
<feature type="region of interest" description="Disordered" evidence="13">
    <location>
        <begin position="329"/>
        <end position="393"/>
    </location>
</feature>
<dbReference type="GO" id="GO:0000045">
    <property type="term" value="P:autophagosome assembly"/>
    <property type="evidence" value="ECO:0007669"/>
    <property type="project" value="TreeGrafter"/>
</dbReference>
<dbReference type="GO" id="GO:0061723">
    <property type="term" value="P:glycophagy"/>
    <property type="evidence" value="ECO:0007669"/>
    <property type="project" value="TreeGrafter"/>
</dbReference>
<feature type="compositionally biased region" description="Low complexity" evidence="13">
    <location>
        <begin position="342"/>
        <end position="360"/>
    </location>
</feature>
<comment type="catalytic activity">
    <reaction evidence="11">
        <text>a 1,2-diacyl-sn-glycero-3-phosphoethanolamine(in) = a 1,2-diacyl-sn-glycero-3-phosphoethanolamine(out)</text>
        <dbReference type="Rhea" id="RHEA:38895"/>
        <dbReference type="ChEBI" id="CHEBI:64612"/>
    </reaction>
</comment>
<evidence type="ECO:0000256" key="7">
    <source>
        <dbReference type="ARBA" id="ARBA00023006"/>
    </source>
</evidence>
<keyword evidence="9" id="KW-0472">Membrane</keyword>
<dbReference type="GO" id="GO:0005789">
    <property type="term" value="C:endoplasmic reticulum membrane"/>
    <property type="evidence" value="ECO:0007669"/>
    <property type="project" value="UniProtKB-SubCell"/>
</dbReference>
<evidence type="ECO:0000256" key="4">
    <source>
        <dbReference type="ARBA" id="ARBA00018070"/>
    </source>
</evidence>
<organism evidence="14 15">
    <name type="scientific">Lophium mytilinum</name>
    <dbReference type="NCBI Taxonomy" id="390894"/>
    <lineage>
        <taxon>Eukaryota</taxon>
        <taxon>Fungi</taxon>
        <taxon>Dikarya</taxon>
        <taxon>Ascomycota</taxon>
        <taxon>Pezizomycotina</taxon>
        <taxon>Dothideomycetes</taxon>
        <taxon>Pleosporomycetidae</taxon>
        <taxon>Mytilinidiales</taxon>
        <taxon>Mytilinidiaceae</taxon>
        <taxon>Lophium</taxon>
    </lineage>
</organism>
<dbReference type="GO" id="GO:0061709">
    <property type="term" value="P:reticulophagy"/>
    <property type="evidence" value="ECO:0007669"/>
    <property type="project" value="TreeGrafter"/>
</dbReference>
<proteinExistence type="inferred from homology"/>
<dbReference type="OrthoDB" id="18982at2759"/>
<feature type="region of interest" description="Disordered" evidence="13">
    <location>
        <begin position="615"/>
        <end position="664"/>
    </location>
</feature>
<dbReference type="GO" id="GO:0043495">
    <property type="term" value="F:protein-membrane adaptor activity"/>
    <property type="evidence" value="ECO:0007669"/>
    <property type="project" value="TreeGrafter"/>
</dbReference>
<feature type="compositionally biased region" description="Low complexity" evidence="13">
    <location>
        <begin position="1771"/>
        <end position="1783"/>
    </location>
</feature>
<dbReference type="Pfam" id="PF13329">
    <property type="entry name" value="ATG2_CAD"/>
    <property type="match status" value="1"/>
</dbReference>
<dbReference type="GO" id="GO:0032266">
    <property type="term" value="F:phosphatidylinositol-3-phosphate binding"/>
    <property type="evidence" value="ECO:0007669"/>
    <property type="project" value="TreeGrafter"/>
</dbReference>
<feature type="region of interest" description="Disordered" evidence="13">
    <location>
        <begin position="191"/>
        <end position="210"/>
    </location>
</feature>
<dbReference type="GO" id="GO:0000422">
    <property type="term" value="P:autophagy of mitochondrion"/>
    <property type="evidence" value="ECO:0007669"/>
    <property type="project" value="TreeGrafter"/>
</dbReference>
<feature type="region of interest" description="Disordered" evidence="13">
    <location>
        <begin position="769"/>
        <end position="814"/>
    </location>
</feature>
<evidence type="ECO:0000256" key="12">
    <source>
        <dbReference type="ARBA" id="ARBA00024631"/>
    </source>
</evidence>
<dbReference type="PANTHER" id="PTHR13190">
    <property type="entry name" value="AUTOPHAGY-RELATED 2, ISOFORM A"/>
    <property type="match status" value="1"/>
</dbReference>
<evidence type="ECO:0000256" key="10">
    <source>
        <dbReference type="ARBA" id="ARBA00024479"/>
    </source>
</evidence>
<feature type="compositionally biased region" description="Polar residues" evidence="13">
    <location>
        <begin position="371"/>
        <end position="389"/>
    </location>
</feature>
<evidence type="ECO:0000256" key="6">
    <source>
        <dbReference type="ARBA" id="ARBA00022824"/>
    </source>
</evidence>
<feature type="region of interest" description="Disordered" evidence="13">
    <location>
        <begin position="511"/>
        <end position="581"/>
    </location>
</feature>
<feature type="compositionally biased region" description="Polar residues" evidence="13">
    <location>
        <begin position="191"/>
        <end position="201"/>
    </location>
</feature>
<protein>
    <recommendedName>
        <fullName evidence="4">Autophagy-related protein 2</fullName>
    </recommendedName>
</protein>
<evidence type="ECO:0000256" key="1">
    <source>
        <dbReference type="ARBA" id="ARBA00004406"/>
    </source>
</evidence>